<dbReference type="SUPFAM" id="SSF56235">
    <property type="entry name" value="N-terminal nucleophile aminohydrolases (Ntn hydrolases)"/>
    <property type="match status" value="1"/>
</dbReference>
<dbReference type="EMBL" id="AUZY01005978">
    <property type="protein sequence ID" value="EQD55997.1"/>
    <property type="molecule type" value="Genomic_DNA"/>
</dbReference>
<sequence length="116" mass="13314">MLKGDYSSDLPMIFEALKDASLDDRVYHDVYGKHISHDDGWGYVSINEESIRYDRIYKPVFNCELPNLPDHGILIMHARKVAEGEPLGPLNCHPHHRSDPLLDAYLTHNGAFDKRK</sequence>
<feature type="non-terminal residue" evidence="1">
    <location>
        <position position="116"/>
    </location>
</feature>
<dbReference type="InterPro" id="IPR029055">
    <property type="entry name" value="Ntn_hydrolases_N"/>
</dbReference>
<organism evidence="1">
    <name type="scientific">mine drainage metagenome</name>
    <dbReference type="NCBI Taxonomy" id="410659"/>
    <lineage>
        <taxon>unclassified sequences</taxon>
        <taxon>metagenomes</taxon>
        <taxon>ecological metagenomes</taxon>
    </lineage>
</organism>
<evidence type="ECO:0000313" key="1">
    <source>
        <dbReference type="EMBL" id="EQD55997.1"/>
    </source>
</evidence>
<keyword evidence="1" id="KW-0808">Transferase</keyword>
<keyword evidence="1" id="KW-0315">Glutamine amidotransferase</keyword>
<protein>
    <submittedName>
        <fullName evidence="1">Glutamine amidotransferase</fullName>
    </submittedName>
</protein>
<name>T1AFQ9_9ZZZZ</name>
<dbReference type="Gene3D" id="3.60.20.10">
    <property type="entry name" value="Glutamine Phosphoribosylpyrophosphate, subunit 1, domain 1"/>
    <property type="match status" value="1"/>
</dbReference>
<gene>
    <name evidence="1" type="ORF">B1B_09110</name>
</gene>
<reference evidence="1" key="1">
    <citation type="submission" date="2013-08" db="EMBL/GenBank/DDBJ databases">
        <authorList>
            <person name="Mendez C."/>
            <person name="Richter M."/>
            <person name="Ferrer M."/>
            <person name="Sanchez J."/>
        </authorList>
    </citation>
    <scope>NUCLEOTIDE SEQUENCE</scope>
</reference>
<dbReference type="PANTHER" id="PTHR42824">
    <property type="entry name" value="GLUTAMINE AMIDOTRANSFERASE"/>
    <property type="match status" value="1"/>
</dbReference>
<comment type="caution">
    <text evidence="1">The sequence shown here is derived from an EMBL/GenBank/DDBJ whole genome shotgun (WGS) entry which is preliminary data.</text>
</comment>
<dbReference type="AlphaFoldDB" id="T1AFQ9"/>
<reference evidence="1" key="2">
    <citation type="journal article" date="2014" name="ISME J.">
        <title>Microbial stratification in low pH oxic and suboxic macroscopic growths along an acid mine drainage.</title>
        <authorList>
            <person name="Mendez-Garcia C."/>
            <person name="Mesa V."/>
            <person name="Sprenger R.R."/>
            <person name="Richter M."/>
            <person name="Diez M.S."/>
            <person name="Solano J."/>
            <person name="Bargiela R."/>
            <person name="Golyshina O.V."/>
            <person name="Manteca A."/>
            <person name="Ramos J.L."/>
            <person name="Gallego J.R."/>
            <person name="Llorente I."/>
            <person name="Martins Dos Santos V.A."/>
            <person name="Jensen O.N."/>
            <person name="Pelaez A.I."/>
            <person name="Sanchez J."/>
            <person name="Ferrer M."/>
        </authorList>
    </citation>
    <scope>NUCLEOTIDE SEQUENCE</scope>
</reference>
<dbReference type="GO" id="GO:0016740">
    <property type="term" value="F:transferase activity"/>
    <property type="evidence" value="ECO:0007669"/>
    <property type="project" value="UniProtKB-KW"/>
</dbReference>
<dbReference type="PANTHER" id="PTHR42824:SF1">
    <property type="entry name" value="GLUTAMINE AMIDOTRANSFERASE YAFJ-RELATED"/>
    <property type="match status" value="1"/>
</dbReference>
<proteinExistence type="predicted"/>
<accession>T1AFQ9</accession>